<dbReference type="InterPro" id="IPR036397">
    <property type="entry name" value="RNaseH_sf"/>
</dbReference>
<dbReference type="Gene3D" id="3.30.420.10">
    <property type="entry name" value="Ribonuclease H-like superfamily/Ribonuclease H"/>
    <property type="match status" value="1"/>
</dbReference>
<dbReference type="CDD" id="cd06222">
    <property type="entry name" value="RNase_H_like"/>
    <property type="match status" value="1"/>
</dbReference>
<dbReference type="PANTHER" id="PTHR47074">
    <property type="entry name" value="BNAC02G40300D PROTEIN"/>
    <property type="match status" value="1"/>
</dbReference>
<protein>
    <recommendedName>
        <fullName evidence="1">RNase H type-1 domain-containing protein</fullName>
    </recommendedName>
</protein>
<name>A0A3P6GQ30_BRAOL</name>
<organism evidence="2">
    <name type="scientific">Brassica oleracea</name>
    <name type="common">Wild cabbage</name>
    <dbReference type="NCBI Taxonomy" id="3712"/>
    <lineage>
        <taxon>Eukaryota</taxon>
        <taxon>Viridiplantae</taxon>
        <taxon>Streptophyta</taxon>
        <taxon>Embryophyta</taxon>
        <taxon>Tracheophyta</taxon>
        <taxon>Spermatophyta</taxon>
        <taxon>Magnoliopsida</taxon>
        <taxon>eudicotyledons</taxon>
        <taxon>Gunneridae</taxon>
        <taxon>Pentapetalae</taxon>
        <taxon>rosids</taxon>
        <taxon>malvids</taxon>
        <taxon>Brassicales</taxon>
        <taxon>Brassicaceae</taxon>
        <taxon>Brassiceae</taxon>
        <taxon>Brassica</taxon>
    </lineage>
</organism>
<proteinExistence type="predicted"/>
<dbReference type="EMBL" id="LR031879">
    <property type="protein sequence ID" value="VDD57982.1"/>
    <property type="molecule type" value="Genomic_DNA"/>
</dbReference>
<dbReference type="InterPro" id="IPR052929">
    <property type="entry name" value="RNase_H-like_EbsB-rel"/>
</dbReference>
<reference evidence="2" key="1">
    <citation type="submission" date="2018-11" db="EMBL/GenBank/DDBJ databases">
        <authorList>
            <consortium name="Genoscope - CEA"/>
            <person name="William W."/>
        </authorList>
    </citation>
    <scope>NUCLEOTIDE SEQUENCE</scope>
</reference>
<dbReference type="AlphaFoldDB" id="A0A3P6GQ30"/>
<sequence length="228" mass="27264">MQDLPFWLLWRLWKSRNMLIFQQKEILWRGLLRYTREDAKEWKQLDSKIEEIHTRRRQSHQLPECLHWKRTMMGWVKCNTNGAYNPLLNQSSAGWVIRDANGSYKGSAQARGRVNNDALESELQAILMALQHCWSLGYRKVIIESDCQKAIDIINKKRLHFAYCNWRREIQWWAAKFEDVKFQWTRRSANKVADLLAKQIEDGVAFSFHYYVPQYLSVLLHDDHLHSS</sequence>
<dbReference type="GO" id="GO:0003676">
    <property type="term" value="F:nucleic acid binding"/>
    <property type="evidence" value="ECO:0007669"/>
    <property type="project" value="InterPro"/>
</dbReference>
<dbReference type="InterPro" id="IPR012337">
    <property type="entry name" value="RNaseH-like_sf"/>
</dbReference>
<dbReference type="Pfam" id="PF13456">
    <property type="entry name" value="RVT_3"/>
    <property type="match status" value="1"/>
</dbReference>
<dbReference type="GO" id="GO:0004523">
    <property type="term" value="F:RNA-DNA hybrid ribonuclease activity"/>
    <property type="evidence" value="ECO:0007669"/>
    <property type="project" value="InterPro"/>
</dbReference>
<dbReference type="PANTHER" id="PTHR47074:SF78">
    <property type="entry name" value="GB|AAF30348.1-RELATED"/>
    <property type="match status" value="1"/>
</dbReference>
<evidence type="ECO:0000259" key="1">
    <source>
        <dbReference type="Pfam" id="PF13456"/>
    </source>
</evidence>
<dbReference type="InterPro" id="IPR002156">
    <property type="entry name" value="RNaseH_domain"/>
</dbReference>
<dbReference type="InterPro" id="IPR044730">
    <property type="entry name" value="RNase_H-like_dom_plant"/>
</dbReference>
<dbReference type="SUPFAM" id="SSF53098">
    <property type="entry name" value="Ribonuclease H-like"/>
    <property type="match status" value="1"/>
</dbReference>
<evidence type="ECO:0000313" key="2">
    <source>
        <dbReference type="EMBL" id="VDD57982.1"/>
    </source>
</evidence>
<gene>
    <name evidence="2" type="ORF">BOLC8T51211H</name>
</gene>
<feature type="domain" description="RNase H type-1" evidence="1">
    <location>
        <begin position="79"/>
        <end position="199"/>
    </location>
</feature>
<accession>A0A3P6GQ30</accession>